<protein>
    <submittedName>
        <fullName evidence="3">NGN domain-containing protein</fullName>
    </submittedName>
</protein>
<feature type="domain" description="NusG-like N-terminal" evidence="2">
    <location>
        <begin position="2"/>
        <end position="100"/>
    </location>
</feature>
<reference evidence="3" key="1">
    <citation type="submission" date="2018-07" db="EMBL/GenBank/DDBJ databases">
        <authorList>
            <consortium name="Genoscope - CEA"/>
            <person name="William W."/>
        </authorList>
    </citation>
    <scope>NUCLEOTIDE SEQUENCE</scope>
    <source>
        <strain evidence="3">IK1</strain>
    </source>
</reference>
<dbReference type="GO" id="GO:0006354">
    <property type="term" value="P:DNA-templated transcription elongation"/>
    <property type="evidence" value="ECO:0007669"/>
    <property type="project" value="InterPro"/>
</dbReference>
<dbReference type="Gene3D" id="2.30.30.30">
    <property type="match status" value="1"/>
</dbReference>
<dbReference type="EMBL" id="UPXP01000032">
    <property type="protein sequence ID" value="VBB40908.1"/>
    <property type="molecule type" value="Genomic_DNA"/>
</dbReference>
<keyword evidence="1" id="KW-0804">Transcription</keyword>
<proteinExistence type="predicted"/>
<evidence type="ECO:0000313" key="3">
    <source>
        <dbReference type="EMBL" id="VBB40908.1"/>
    </source>
</evidence>
<dbReference type="InterPro" id="IPR036735">
    <property type="entry name" value="NGN_dom_sf"/>
</dbReference>
<evidence type="ECO:0000256" key="1">
    <source>
        <dbReference type="ARBA" id="ARBA00023163"/>
    </source>
</evidence>
<organism evidence="3">
    <name type="scientific">uncultured Spirochaetota bacterium</name>
    <dbReference type="NCBI Taxonomy" id="460511"/>
    <lineage>
        <taxon>Bacteria</taxon>
        <taxon>Pseudomonadati</taxon>
        <taxon>Spirochaetota</taxon>
        <taxon>environmental samples</taxon>
    </lineage>
</organism>
<gene>
    <name evidence="3" type="ORF">TRIP_E380024</name>
</gene>
<dbReference type="SUPFAM" id="SSF82679">
    <property type="entry name" value="N-utilization substance G protein NusG, N-terminal domain"/>
    <property type="match status" value="1"/>
</dbReference>
<dbReference type="Gene3D" id="3.30.70.940">
    <property type="entry name" value="NusG, N-terminal domain"/>
    <property type="match status" value="1"/>
</dbReference>
<sequence>MSFFAIQVVSGREDAYIEFFSKQRPDQALYNIKKTIRSRKKGKPTLVTSCLFPGYLFFQYHEDGISPELLSNFRKTKYFIRVLPGTDNIKPLSDRDASIIRQLVAFGGEIGSSLVAFDENNRITVIQGPMMGMEGRIIKVDRRKKRAKVRLEMNDSPISFDLSFEVLESIKEEQHEPR</sequence>
<dbReference type="Pfam" id="PF02357">
    <property type="entry name" value="NusG"/>
    <property type="match status" value="1"/>
</dbReference>
<dbReference type="AlphaFoldDB" id="A0A652ZYP7"/>
<dbReference type="InterPro" id="IPR006645">
    <property type="entry name" value="NGN-like_dom"/>
</dbReference>
<evidence type="ECO:0000259" key="2">
    <source>
        <dbReference type="Pfam" id="PF02357"/>
    </source>
</evidence>
<dbReference type="SUPFAM" id="SSF50104">
    <property type="entry name" value="Translation proteins SH3-like domain"/>
    <property type="match status" value="1"/>
</dbReference>
<dbReference type="InterPro" id="IPR008991">
    <property type="entry name" value="Translation_prot_SH3-like_sf"/>
</dbReference>
<dbReference type="CDD" id="cd06091">
    <property type="entry name" value="KOW_NusG"/>
    <property type="match status" value="1"/>
</dbReference>
<accession>A0A652ZYP7</accession>
<dbReference type="InterPro" id="IPR014722">
    <property type="entry name" value="Rib_uL2_dom2"/>
</dbReference>
<name>A0A652ZYP7_9SPIR</name>